<keyword evidence="2 5" id="KW-0012">Acyltransferase</keyword>
<comment type="caution">
    <text evidence="5">The sequence shown here is derived from an EMBL/GenBank/DDBJ whole genome shotgun (WGS) entry which is preliminary data.</text>
</comment>
<dbReference type="SUPFAM" id="SSF55729">
    <property type="entry name" value="Acyl-CoA N-acyltransferases (Nat)"/>
    <property type="match status" value="1"/>
</dbReference>
<reference evidence="6" key="1">
    <citation type="journal article" date="2019" name="Int. J. Syst. Evol. Microbiol.">
        <title>The Global Catalogue of Microorganisms (GCM) 10K type strain sequencing project: providing services to taxonomists for standard genome sequencing and annotation.</title>
        <authorList>
            <consortium name="The Broad Institute Genomics Platform"/>
            <consortium name="The Broad Institute Genome Sequencing Center for Infectious Disease"/>
            <person name="Wu L."/>
            <person name="Ma J."/>
        </authorList>
    </citation>
    <scope>NUCLEOTIDE SEQUENCE [LARGE SCALE GENOMIC DNA]</scope>
    <source>
        <strain evidence="6">XZYJ18</strain>
    </source>
</reference>
<dbReference type="NCBIfam" id="NF002959">
    <property type="entry name" value="PRK03624.1"/>
    <property type="match status" value="1"/>
</dbReference>
<evidence type="ECO:0000256" key="1">
    <source>
        <dbReference type="ARBA" id="ARBA00022679"/>
    </source>
</evidence>
<dbReference type="Gene3D" id="3.40.630.30">
    <property type="match status" value="1"/>
</dbReference>
<accession>A0ABV9ZPD7</accession>
<feature type="domain" description="N-acetyltransferase" evidence="4">
    <location>
        <begin position="1"/>
        <end position="146"/>
    </location>
</feature>
<dbReference type="CDD" id="cd04301">
    <property type="entry name" value="NAT_SF"/>
    <property type="match status" value="1"/>
</dbReference>
<dbReference type="PROSITE" id="PS51186">
    <property type="entry name" value="GNAT"/>
    <property type="match status" value="1"/>
</dbReference>
<evidence type="ECO:0000313" key="6">
    <source>
        <dbReference type="Proteomes" id="UP001596175"/>
    </source>
</evidence>
<dbReference type="PANTHER" id="PTHR43877:SF2">
    <property type="entry name" value="AMINOALKYLPHOSPHONATE N-ACETYLTRANSFERASE-RELATED"/>
    <property type="match status" value="1"/>
</dbReference>
<feature type="compositionally biased region" description="Basic residues" evidence="3">
    <location>
        <begin position="163"/>
        <end position="172"/>
    </location>
</feature>
<feature type="compositionally biased region" description="Basic and acidic residues" evidence="3">
    <location>
        <begin position="132"/>
        <end position="143"/>
    </location>
</feature>
<dbReference type="PANTHER" id="PTHR43877">
    <property type="entry name" value="AMINOALKYLPHOSPHONATE N-ACETYLTRANSFERASE-RELATED-RELATED"/>
    <property type="match status" value="1"/>
</dbReference>
<dbReference type="InterPro" id="IPR016181">
    <property type="entry name" value="Acyl_CoA_acyltransferase"/>
</dbReference>
<feature type="region of interest" description="Disordered" evidence="3">
    <location>
        <begin position="132"/>
        <end position="172"/>
    </location>
</feature>
<evidence type="ECO:0000256" key="2">
    <source>
        <dbReference type="ARBA" id="ARBA00023315"/>
    </source>
</evidence>
<evidence type="ECO:0000313" key="5">
    <source>
        <dbReference type="EMBL" id="MFC5142140.1"/>
    </source>
</evidence>
<dbReference type="GO" id="GO:0016746">
    <property type="term" value="F:acyltransferase activity"/>
    <property type="evidence" value="ECO:0007669"/>
    <property type="project" value="UniProtKB-KW"/>
</dbReference>
<dbReference type="EC" id="2.3.1.-" evidence="5"/>
<sequence>MITTLPRERCAEAVALWHAAGLTRPWNDPDADLGRALDGPSSTVLAATAGERLVGTVMVGHDGHRGWLYYLAVAEEHRRRGVGRALVAAAERWLGARVPKVQLMVRDDNAAAVAFYERLGYARQDTTVLGRRLDTEGGVERVAPRTPDVSDGPPLTSTGAPRGPRRPRRGGR</sequence>
<keyword evidence="6" id="KW-1185">Reference proteome</keyword>
<keyword evidence="1 5" id="KW-0808">Transferase</keyword>
<dbReference type="InterPro" id="IPR050832">
    <property type="entry name" value="Bact_Acetyltransf"/>
</dbReference>
<dbReference type="Proteomes" id="UP001596175">
    <property type="component" value="Unassembled WGS sequence"/>
</dbReference>
<dbReference type="Pfam" id="PF00583">
    <property type="entry name" value="Acetyltransf_1"/>
    <property type="match status" value="1"/>
</dbReference>
<gene>
    <name evidence="5" type="ORF">ACFPK1_28190</name>
</gene>
<evidence type="ECO:0000259" key="4">
    <source>
        <dbReference type="PROSITE" id="PS51186"/>
    </source>
</evidence>
<organism evidence="5 6">
    <name type="scientific">Actinomycetospora rhizophila</name>
    <dbReference type="NCBI Taxonomy" id="1416876"/>
    <lineage>
        <taxon>Bacteria</taxon>
        <taxon>Bacillati</taxon>
        <taxon>Actinomycetota</taxon>
        <taxon>Actinomycetes</taxon>
        <taxon>Pseudonocardiales</taxon>
        <taxon>Pseudonocardiaceae</taxon>
        <taxon>Actinomycetospora</taxon>
    </lineage>
</organism>
<name>A0ABV9ZPD7_9PSEU</name>
<dbReference type="RefSeq" id="WP_378024270.1">
    <property type="nucleotide sequence ID" value="NZ_JBHSKG010000021.1"/>
</dbReference>
<evidence type="ECO:0000256" key="3">
    <source>
        <dbReference type="SAM" id="MobiDB-lite"/>
    </source>
</evidence>
<dbReference type="InterPro" id="IPR000182">
    <property type="entry name" value="GNAT_dom"/>
</dbReference>
<protein>
    <submittedName>
        <fullName evidence="5">GNAT family acetyltransferase</fullName>
        <ecNumber evidence="5">2.3.1.-</ecNumber>
    </submittedName>
</protein>
<dbReference type="EMBL" id="JBHSKG010000021">
    <property type="protein sequence ID" value="MFC5142140.1"/>
    <property type="molecule type" value="Genomic_DNA"/>
</dbReference>
<proteinExistence type="predicted"/>